<feature type="domain" description="DUF7574" evidence="1">
    <location>
        <begin position="9"/>
        <end position="90"/>
    </location>
</feature>
<reference evidence="2 3" key="1">
    <citation type="submission" date="2020-02" db="EMBL/GenBank/DDBJ databases">
        <authorList>
            <person name="Bullock J.N."/>
            <person name="Barnes M.L."/>
            <person name="Kankolongo K.M."/>
            <person name="Dejene B.A."/>
            <person name="Lindsay P.E."/>
            <person name="Bhuiyan S."/>
            <person name="Nayek S."/>
            <person name="Hughes L.E."/>
            <person name="Garlena R.A."/>
            <person name="Russell D.A."/>
            <person name="Pope W.H."/>
            <person name="Jacobs-Sera D."/>
            <person name="Hatfull G.F."/>
        </authorList>
    </citation>
    <scope>NUCLEOTIDE SEQUENCE [LARGE SCALE GENOMIC DNA]</scope>
</reference>
<dbReference type="KEGG" id="vg:77928023"/>
<name>A0A6G8R2G1_9CAUD</name>
<evidence type="ECO:0000259" key="1">
    <source>
        <dbReference type="Pfam" id="PF24459"/>
    </source>
</evidence>
<protein>
    <recommendedName>
        <fullName evidence="1">DUF7574 domain-containing protein</fullName>
    </recommendedName>
</protein>
<dbReference type="RefSeq" id="YP_010652239.1">
    <property type="nucleotide sequence ID" value="NC_070785.1"/>
</dbReference>
<dbReference type="EMBL" id="MT024865">
    <property type="protein sequence ID" value="QIN94148.1"/>
    <property type="molecule type" value="Genomic_DNA"/>
</dbReference>
<accession>A0A6G8R2G1</accession>
<dbReference type="GeneID" id="77928023"/>
<evidence type="ECO:0000313" key="3">
    <source>
        <dbReference type="Proteomes" id="UP000501266"/>
    </source>
</evidence>
<dbReference type="Pfam" id="PF24459">
    <property type="entry name" value="DUF7574"/>
    <property type="match status" value="1"/>
</dbReference>
<dbReference type="InterPro" id="IPR055996">
    <property type="entry name" value="DUF7574"/>
</dbReference>
<proteinExistence type="predicted"/>
<evidence type="ECO:0000313" key="2">
    <source>
        <dbReference type="EMBL" id="QIN94148.1"/>
    </source>
</evidence>
<organism evidence="2 3">
    <name type="scientific">Streptomyces phage Wakanda</name>
    <dbReference type="NCBI Taxonomy" id="2713267"/>
    <lineage>
        <taxon>Viruses</taxon>
        <taxon>Duplodnaviria</taxon>
        <taxon>Heunggongvirae</taxon>
        <taxon>Uroviricota</taxon>
        <taxon>Caudoviricetes</taxon>
        <taxon>Stanwilliamsviridae</taxon>
        <taxon>Loccivirinae</taxon>
        <taxon>Wakandavirus</taxon>
        <taxon>Wakandavirus wakanda</taxon>
    </lineage>
</organism>
<gene>
    <name evidence="2" type="primary">187</name>
    <name evidence="2" type="ORF">SEA_WAKANDA_187</name>
</gene>
<dbReference type="Proteomes" id="UP000501266">
    <property type="component" value="Segment"/>
</dbReference>
<sequence length="116" mass="13164">MSWNAPDPYYNPEAFGLELVGSIDWDYEDYSFNLTAVWKAKRGEYYIGDDSGCSCPSPFEEVTKLEELDGPHNKRALESALRYRIKQNAGTGEGYYGGRPQAELEKDVRELLAKLT</sequence>
<keyword evidence="3" id="KW-1185">Reference proteome</keyword>